<gene>
    <name evidence="3" type="ORF">TA5114_01914</name>
</gene>
<evidence type="ECO:0000313" key="3">
    <source>
        <dbReference type="EMBL" id="CUK26107.1"/>
    </source>
</evidence>
<feature type="region of interest" description="Disordered" evidence="1">
    <location>
        <begin position="37"/>
        <end position="100"/>
    </location>
</feature>
<feature type="compositionally biased region" description="Basic and acidic residues" evidence="1">
    <location>
        <begin position="246"/>
        <end position="259"/>
    </location>
</feature>
<feature type="compositionally biased region" description="Basic and acidic residues" evidence="1">
    <location>
        <begin position="297"/>
        <end position="308"/>
    </location>
</feature>
<feature type="compositionally biased region" description="Basic and acidic residues" evidence="1">
    <location>
        <begin position="171"/>
        <end position="181"/>
    </location>
</feature>
<dbReference type="AlphaFoldDB" id="A0A0P1IYG6"/>
<protein>
    <submittedName>
        <fullName evidence="3">Family finger-like domain protein</fullName>
    </submittedName>
</protein>
<keyword evidence="4" id="KW-1185">Reference proteome</keyword>
<evidence type="ECO:0000256" key="1">
    <source>
        <dbReference type="SAM" id="MobiDB-lite"/>
    </source>
</evidence>
<evidence type="ECO:0000259" key="2">
    <source>
        <dbReference type="Pfam" id="PF13717"/>
    </source>
</evidence>
<dbReference type="OrthoDB" id="7159357at2"/>
<feature type="compositionally biased region" description="Acidic residues" evidence="1">
    <location>
        <begin position="141"/>
        <end position="156"/>
    </location>
</feature>
<dbReference type="STRING" id="1715691.TA5113_02112"/>
<feature type="compositionally biased region" description="Acidic residues" evidence="1">
    <location>
        <begin position="182"/>
        <end position="194"/>
    </location>
</feature>
<organism evidence="3 4">
    <name type="scientific">Cognatishimia activa</name>
    <dbReference type="NCBI Taxonomy" id="1715691"/>
    <lineage>
        <taxon>Bacteria</taxon>
        <taxon>Pseudomonadati</taxon>
        <taxon>Pseudomonadota</taxon>
        <taxon>Alphaproteobacteria</taxon>
        <taxon>Rhodobacterales</taxon>
        <taxon>Paracoccaceae</taxon>
        <taxon>Cognatishimia</taxon>
    </lineage>
</organism>
<proteinExistence type="predicted"/>
<feature type="compositionally biased region" description="Basic and acidic residues" evidence="1">
    <location>
        <begin position="195"/>
        <end position="206"/>
    </location>
</feature>
<dbReference type="Proteomes" id="UP000051184">
    <property type="component" value="Unassembled WGS sequence"/>
</dbReference>
<evidence type="ECO:0000313" key="4">
    <source>
        <dbReference type="Proteomes" id="UP000051184"/>
    </source>
</evidence>
<sequence length="388" mass="41925">MRLVCPNCDAQYEVPDDVIPPEGRDVQCSNCGSTWFQAHPDTAPAAEEDLSTSEETPQPEEEWTPEVPADEPLAEAVPEAPEPNHNSNEDGPVTMAADAPDAVLAEAVKAALRRARPGATVEITDIPEKDEPTPAIAQADQDFEDELDEALGEIEADAPKVEPEAAASDVDEAKSLGKAEDEIYFEPTQDEPEEPVEHDTPPRRTIDPTVAGILQEEAALEAEKRAEETNLESQPDLGLEEQPLDDAAKRAKQARDRMARMRGLSPDAAGQPAQPVPENSRRDLLPDIEEINSTLRATEDRMPEEQPDGRPTPSQRRAGGRRMGFALALLLIAAGALIYTNSETVSETIPGSSTFVSAFVNGVDSVRLGLDAQMTKLMLWLDGLSSEG</sequence>
<dbReference type="Pfam" id="PF13717">
    <property type="entry name" value="Zn_ribbon_4"/>
    <property type="match status" value="1"/>
</dbReference>
<feature type="region of interest" description="Disordered" evidence="1">
    <location>
        <begin position="112"/>
        <end position="319"/>
    </location>
</feature>
<name>A0A0P1IYG6_9RHOB</name>
<dbReference type="RefSeq" id="WP_058315044.1">
    <property type="nucleotide sequence ID" value="NZ_CYTO01000020.1"/>
</dbReference>
<dbReference type="InterPro" id="IPR011723">
    <property type="entry name" value="Znf/thioredoxin_put"/>
</dbReference>
<accession>A0A0P1IYG6</accession>
<reference evidence="4" key="1">
    <citation type="submission" date="2015-09" db="EMBL/GenBank/DDBJ databases">
        <authorList>
            <person name="Rodrigo-Torres Lidia"/>
            <person name="Arahal R.David."/>
        </authorList>
    </citation>
    <scope>NUCLEOTIDE SEQUENCE [LARGE SCALE GENOMIC DNA]</scope>
    <source>
        <strain evidence="4">CECT 5114</strain>
    </source>
</reference>
<dbReference type="EMBL" id="CYUE01000020">
    <property type="protein sequence ID" value="CUK26107.1"/>
    <property type="molecule type" value="Genomic_DNA"/>
</dbReference>
<dbReference type="NCBIfam" id="TIGR02098">
    <property type="entry name" value="MJ0042_CXXC"/>
    <property type="match status" value="1"/>
</dbReference>
<feature type="compositionally biased region" description="Acidic residues" evidence="1">
    <location>
        <begin position="46"/>
        <end position="73"/>
    </location>
</feature>
<feature type="domain" description="Zinc finger/thioredoxin putative" evidence="2">
    <location>
        <begin position="1"/>
        <end position="36"/>
    </location>
</feature>